<feature type="domain" description="Glycosyltransferase 2-like" evidence="1">
    <location>
        <begin position="286"/>
        <end position="424"/>
    </location>
</feature>
<evidence type="ECO:0000259" key="1">
    <source>
        <dbReference type="Pfam" id="PF00535"/>
    </source>
</evidence>
<dbReference type="InterPro" id="IPR001173">
    <property type="entry name" value="Glyco_trans_2-like"/>
</dbReference>
<dbReference type="RefSeq" id="WP_289351254.1">
    <property type="nucleotide sequence ID" value="NZ_JAUCFI010000003.1"/>
</dbReference>
<dbReference type="EC" id="2.4.-.-" evidence="2"/>
<comment type="caution">
    <text evidence="2">The sequence shown here is derived from an EMBL/GenBank/DDBJ whole genome shotgun (WGS) entry which is preliminary data.</text>
</comment>
<dbReference type="Pfam" id="PF00535">
    <property type="entry name" value="Glycos_transf_2"/>
    <property type="match status" value="2"/>
</dbReference>
<sequence length="509" mass="60417">MTSKKVRVLVGSPIYQKPHILQKFLLSLKRLDAEGKELAYFFIDDNEDERSSKMLEDFSQEQNNVKLLASNQSDIYVCNGITHYWNENLVWKVADFKNMIIEHAIKEQYDYLFLIDSDLLLYPQTINQLISANKDITSNIFWTKWQPDAEERPQVWLYDEYTQWEISRGQALTDSEINTRYQSFIRQMRTPGVHKVGGLGACTLISQKALKAGVNFNRIENLSFWSEDRHFCIRAAALGISMYVDTHLPAYHIYRDSDLEGAMEFLDRTDMGEGSEASRPKLTLSMVMKNESERYLRRVLEEIRDYIDEAVIIDDGSTDNSAEVCLEVLKGMPVRIIRNDISKFSNEIELRKMQWKETVKSNPEWILNLDADEVFENRFKEEVRQLISDQEVDVYCFRLYDFWNETHYREDEHWCAHQYYRPFLVRYREGFECKWNDRPQHCGRFAENVFELPHKLSDIRLKHLGWVKKEDRMAKFKRYRELDPDGTYGSTEQYQSILDENPNLVRFEE</sequence>
<dbReference type="PANTHER" id="PTHR43630:SF2">
    <property type="entry name" value="GLYCOSYLTRANSFERASE"/>
    <property type="match status" value="1"/>
</dbReference>
<feature type="domain" description="Glycosyltransferase 2-like" evidence="1">
    <location>
        <begin position="13"/>
        <end position="210"/>
    </location>
</feature>
<organism evidence="2 3">
    <name type="scientific">Peribacillus frigoritolerans</name>
    <dbReference type="NCBI Taxonomy" id="450367"/>
    <lineage>
        <taxon>Bacteria</taxon>
        <taxon>Bacillati</taxon>
        <taxon>Bacillota</taxon>
        <taxon>Bacilli</taxon>
        <taxon>Bacillales</taxon>
        <taxon>Bacillaceae</taxon>
        <taxon>Peribacillus</taxon>
    </lineage>
</organism>
<dbReference type="InterPro" id="IPR029044">
    <property type="entry name" value="Nucleotide-diphossugar_trans"/>
</dbReference>
<dbReference type="EMBL" id="JAUCFI010000003">
    <property type="protein sequence ID" value="MDM5286808.1"/>
    <property type="molecule type" value="Genomic_DNA"/>
</dbReference>
<dbReference type="SUPFAM" id="SSF53448">
    <property type="entry name" value="Nucleotide-diphospho-sugar transferases"/>
    <property type="match status" value="2"/>
</dbReference>
<dbReference type="CDD" id="cd00761">
    <property type="entry name" value="Glyco_tranf_GTA_type"/>
    <property type="match status" value="1"/>
</dbReference>
<dbReference type="Proteomes" id="UP001238973">
    <property type="component" value="Unassembled WGS sequence"/>
</dbReference>
<gene>
    <name evidence="2" type="ORF">QUF85_26475</name>
</gene>
<dbReference type="PANTHER" id="PTHR43630">
    <property type="entry name" value="POLY-BETA-1,6-N-ACETYL-D-GLUCOSAMINE SYNTHASE"/>
    <property type="match status" value="1"/>
</dbReference>
<protein>
    <submittedName>
        <fullName evidence="2">Glycosyltransferase</fullName>
        <ecNumber evidence="2">2.4.-.-</ecNumber>
    </submittedName>
</protein>
<dbReference type="GO" id="GO:0016757">
    <property type="term" value="F:glycosyltransferase activity"/>
    <property type="evidence" value="ECO:0007669"/>
    <property type="project" value="UniProtKB-KW"/>
</dbReference>
<evidence type="ECO:0000313" key="2">
    <source>
        <dbReference type="EMBL" id="MDM5286808.1"/>
    </source>
</evidence>
<accession>A0AAJ1QSW4</accession>
<dbReference type="Gene3D" id="3.90.550.10">
    <property type="entry name" value="Spore Coat Polysaccharide Biosynthesis Protein SpsA, Chain A"/>
    <property type="match status" value="2"/>
</dbReference>
<proteinExistence type="predicted"/>
<evidence type="ECO:0000313" key="3">
    <source>
        <dbReference type="Proteomes" id="UP001238973"/>
    </source>
</evidence>
<dbReference type="AlphaFoldDB" id="A0AAJ1QSW4"/>
<reference evidence="2" key="1">
    <citation type="submission" date="2023-06" db="EMBL/GenBank/DDBJ databases">
        <title>Comparative genomics of Bacillaceae isolates and their secondary metabolite potential.</title>
        <authorList>
            <person name="Song L."/>
            <person name="Nielsen L.J."/>
            <person name="Mohite O."/>
            <person name="Xu X."/>
            <person name="Weber T."/>
            <person name="Kovacs A.T."/>
        </authorList>
    </citation>
    <scope>NUCLEOTIDE SEQUENCE</scope>
    <source>
        <strain evidence="2">G1S1</strain>
    </source>
</reference>
<keyword evidence="2" id="KW-0808">Transferase</keyword>
<name>A0AAJ1QSW4_9BACI</name>
<keyword evidence="2" id="KW-0328">Glycosyltransferase</keyword>